<comment type="caution">
    <text evidence="1">The sequence shown here is derived from an EMBL/GenBank/DDBJ whole genome shotgun (WGS) entry which is preliminary data.</text>
</comment>
<name>A0A392M7C4_9FABA</name>
<keyword evidence="2" id="KW-1185">Reference proteome</keyword>
<feature type="non-terminal residue" evidence="1">
    <location>
        <position position="26"/>
    </location>
</feature>
<evidence type="ECO:0000313" key="1">
    <source>
        <dbReference type="EMBL" id="MCH83377.1"/>
    </source>
</evidence>
<proteinExistence type="predicted"/>
<dbReference type="EMBL" id="LXQA010005085">
    <property type="protein sequence ID" value="MCH83377.1"/>
    <property type="molecule type" value="Genomic_DNA"/>
</dbReference>
<dbReference type="AlphaFoldDB" id="A0A392M7C4"/>
<protein>
    <submittedName>
        <fullName evidence="1">Uncharacterized protein</fullName>
    </submittedName>
</protein>
<dbReference type="Proteomes" id="UP000265520">
    <property type="component" value="Unassembled WGS sequence"/>
</dbReference>
<evidence type="ECO:0000313" key="2">
    <source>
        <dbReference type="Proteomes" id="UP000265520"/>
    </source>
</evidence>
<sequence>MVVKAFVAIEKLGAAIVTVNRIQQRS</sequence>
<organism evidence="1 2">
    <name type="scientific">Trifolium medium</name>
    <dbReference type="NCBI Taxonomy" id="97028"/>
    <lineage>
        <taxon>Eukaryota</taxon>
        <taxon>Viridiplantae</taxon>
        <taxon>Streptophyta</taxon>
        <taxon>Embryophyta</taxon>
        <taxon>Tracheophyta</taxon>
        <taxon>Spermatophyta</taxon>
        <taxon>Magnoliopsida</taxon>
        <taxon>eudicotyledons</taxon>
        <taxon>Gunneridae</taxon>
        <taxon>Pentapetalae</taxon>
        <taxon>rosids</taxon>
        <taxon>fabids</taxon>
        <taxon>Fabales</taxon>
        <taxon>Fabaceae</taxon>
        <taxon>Papilionoideae</taxon>
        <taxon>50 kb inversion clade</taxon>
        <taxon>NPAAA clade</taxon>
        <taxon>Hologalegina</taxon>
        <taxon>IRL clade</taxon>
        <taxon>Trifolieae</taxon>
        <taxon>Trifolium</taxon>
    </lineage>
</organism>
<gene>
    <name evidence="1" type="ORF">A2U01_0004196</name>
</gene>
<accession>A0A392M7C4</accession>
<reference evidence="1 2" key="1">
    <citation type="journal article" date="2018" name="Front. Plant Sci.">
        <title>Red Clover (Trifolium pratense) and Zigzag Clover (T. medium) - A Picture of Genomic Similarities and Differences.</title>
        <authorList>
            <person name="Dluhosova J."/>
            <person name="Istvanek J."/>
            <person name="Nedelnik J."/>
            <person name="Repkova J."/>
        </authorList>
    </citation>
    <scope>NUCLEOTIDE SEQUENCE [LARGE SCALE GENOMIC DNA]</scope>
    <source>
        <strain evidence="2">cv. 10/8</strain>
        <tissue evidence="1">Leaf</tissue>
    </source>
</reference>